<reference evidence="1" key="1">
    <citation type="submission" date="2018-01" db="EMBL/GenBank/DDBJ databases">
        <title>An insight into the sialome of Amazonian anophelines.</title>
        <authorList>
            <person name="Ribeiro J.M."/>
            <person name="Scarpassa V."/>
            <person name="Calvo E."/>
        </authorList>
    </citation>
    <scope>NUCLEOTIDE SEQUENCE</scope>
    <source>
        <tissue evidence="1">Salivary glands</tissue>
    </source>
</reference>
<dbReference type="EMBL" id="GGFK01015279">
    <property type="protein sequence ID" value="MBW48600.1"/>
    <property type="molecule type" value="Transcribed_RNA"/>
</dbReference>
<name>A0A2M4B6I4_9DIPT</name>
<proteinExistence type="predicted"/>
<organism evidence="1">
    <name type="scientific">Anopheles triannulatus</name>
    <dbReference type="NCBI Taxonomy" id="58253"/>
    <lineage>
        <taxon>Eukaryota</taxon>
        <taxon>Metazoa</taxon>
        <taxon>Ecdysozoa</taxon>
        <taxon>Arthropoda</taxon>
        <taxon>Hexapoda</taxon>
        <taxon>Insecta</taxon>
        <taxon>Pterygota</taxon>
        <taxon>Neoptera</taxon>
        <taxon>Endopterygota</taxon>
        <taxon>Diptera</taxon>
        <taxon>Nematocera</taxon>
        <taxon>Culicoidea</taxon>
        <taxon>Culicidae</taxon>
        <taxon>Anophelinae</taxon>
        <taxon>Anopheles</taxon>
    </lineage>
</organism>
<sequence>MLMPRDVFWLMFRWPIRFAQWSTGFLPLDGPSLRNCSRRLVLPIPCTPTTINFMRAYGRASSYTDLR</sequence>
<dbReference type="AlphaFoldDB" id="A0A2M4B6I4"/>
<protein>
    <submittedName>
        <fullName evidence="1">Putative secreted protein</fullName>
    </submittedName>
</protein>
<accession>A0A2M4B6I4</accession>
<evidence type="ECO:0000313" key="1">
    <source>
        <dbReference type="EMBL" id="MBW48600.1"/>
    </source>
</evidence>